<evidence type="ECO:0000259" key="1">
    <source>
        <dbReference type="Pfam" id="PF05170"/>
    </source>
</evidence>
<name>A0ABU1UXS9_9GAMM</name>
<evidence type="ECO:0000313" key="2">
    <source>
        <dbReference type="EMBL" id="MDR7089988.1"/>
    </source>
</evidence>
<accession>A0ABU1UXS9</accession>
<comment type="caution">
    <text evidence="2">The sequence shown here is derived from an EMBL/GenBank/DDBJ whole genome shotgun (WGS) entry which is preliminary data.</text>
</comment>
<protein>
    <submittedName>
        <fullName evidence="2">Uncharacterized protein involved in outer membrane biogenesis</fullName>
    </submittedName>
</protein>
<dbReference type="Pfam" id="PF05170">
    <property type="entry name" value="AsmA"/>
    <property type="match status" value="1"/>
</dbReference>
<keyword evidence="3" id="KW-1185">Reference proteome</keyword>
<dbReference type="PANTHER" id="PTHR30441">
    <property type="entry name" value="DUF748 DOMAIN-CONTAINING PROTEIN"/>
    <property type="match status" value="1"/>
</dbReference>
<dbReference type="EMBL" id="JAVDVX010000003">
    <property type="protein sequence ID" value="MDR7089988.1"/>
    <property type="molecule type" value="Genomic_DNA"/>
</dbReference>
<dbReference type="Proteomes" id="UP001253595">
    <property type="component" value="Unassembled WGS sequence"/>
</dbReference>
<dbReference type="InterPro" id="IPR007844">
    <property type="entry name" value="AsmA"/>
</dbReference>
<organism evidence="2 3">
    <name type="scientific">Cellvibrio fibrivorans</name>
    <dbReference type="NCBI Taxonomy" id="126350"/>
    <lineage>
        <taxon>Bacteria</taxon>
        <taxon>Pseudomonadati</taxon>
        <taxon>Pseudomonadota</taxon>
        <taxon>Gammaproteobacteria</taxon>
        <taxon>Cellvibrionales</taxon>
        <taxon>Cellvibrionaceae</taxon>
        <taxon>Cellvibrio</taxon>
    </lineage>
</organism>
<dbReference type="PANTHER" id="PTHR30441:SF9">
    <property type="entry name" value="ASMA FAMILY PROTEIN YHJG"/>
    <property type="match status" value="1"/>
</dbReference>
<dbReference type="InterPro" id="IPR052894">
    <property type="entry name" value="AsmA-related"/>
</dbReference>
<gene>
    <name evidence="2" type="ORF">J2X05_002010</name>
</gene>
<sequence>MLLISVSLLSVILFSESLLRALIEVKGSQFLEREVAVDGKIKVEWHWAYTHIHVEKLRLRNATDFSEPDMARVELVNLQFKPLSLLRGYIDISEVSIIAPEIFLERKSVDVTNWNFPSLTKTHADEMVPDGRYDFPVIDQLKISRGRIFFKDGFKGLDLDLKLDSVTANDKTTFSTGPGFEKGYAVSGTGKLQGQDFSIVAFGGSLSELRDSSVPFPLRIQLEMGDTKVSIDGRFQDPIKMEGVDAVLKIEGANLADIFYLTAIPLPPTPNYTLEGQLTKSGTVWAYRDFKGQVGSSDLAGTLAYAIGGERGFLTADLTSSVLDAADLGGFIGLSPNSDSRKSTKLIPDVPLSRERLLATDLNIHLKAEKVEAPNLPFKGMDVHFDLRAGVLKLDPLNLVLADGRVEGTIEIDANPALPPMKMNLKLRQLNLTQFFKGTRFESNTNGLFGGKLSLAGEGKSLADVLATSNGDLALIMSGGEISLLLIEAADLDIGQALPLFLGKDKSTRINCGVMNFNVKNGLLSSNVVALDTKDSLLVGNVDIDLKDEMIDARLDAKPKDNSLLSLRIPITITGDLKSPSIGIDKEKTANRGVTAIVLGALLTPFAALLAFVEDGDAPDANCRALIRDARK</sequence>
<proteinExistence type="predicted"/>
<reference evidence="2 3" key="1">
    <citation type="submission" date="2023-07" db="EMBL/GenBank/DDBJ databases">
        <title>Sorghum-associated microbial communities from plants grown in Nebraska, USA.</title>
        <authorList>
            <person name="Schachtman D."/>
        </authorList>
    </citation>
    <scope>NUCLEOTIDE SEQUENCE [LARGE SCALE GENOMIC DNA]</scope>
    <source>
        <strain evidence="2 3">BE190</strain>
    </source>
</reference>
<evidence type="ECO:0000313" key="3">
    <source>
        <dbReference type="Proteomes" id="UP001253595"/>
    </source>
</evidence>
<feature type="domain" description="AsmA" evidence="1">
    <location>
        <begin position="2"/>
        <end position="527"/>
    </location>
</feature>